<evidence type="ECO:0000256" key="6">
    <source>
        <dbReference type="RuleBase" id="RU000642"/>
    </source>
</evidence>
<dbReference type="FunFam" id="1.10.286.20:FF:000001">
    <property type="entry name" value="Elongation factor Ts"/>
    <property type="match status" value="1"/>
</dbReference>
<keyword evidence="10" id="KW-1185">Reference proteome</keyword>
<dbReference type="SUPFAM" id="SSF46934">
    <property type="entry name" value="UBA-like"/>
    <property type="match status" value="1"/>
</dbReference>
<dbReference type="GO" id="GO:0003746">
    <property type="term" value="F:translation elongation factor activity"/>
    <property type="evidence" value="ECO:0007669"/>
    <property type="project" value="UniProtKB-UniRule"/>
</dbReference>
<evidence type="ECO:0000313" key="9">
    <source>
        <dbReference type="EMBL" id="EAT60034.1"/>
    </source>
</evidence>
<dbReference type="Gene3D" id="1.10.286.20">
    <property type="match status" value="1"/>
</dbReference>
<dbReference type="PANTHER" id="PTHR11741">
    <property type="entry name" value="ELONGATION FACTOR TS"/>
    <property type="match status" value="1"/>
</dbReference>
<feature type="domain" description="Translation elongation factor EFTs/EF1B dimerisation" evidence="8">
    <location>
        <begin position="73"/>
        <end position="288"/>
    </location>
</feature>
<dbReference type="OrthoDB" id="9808348at2"/>
<dbReference type="EMBL" id="AASE01000001">
    <property type="protein sequence ID" value="EAT60034.1"/>
    <property type="molecule type" value="Genomic_DNA"/>
</dbReference>
<dbReference type="PROSITE" id="PS01127">
    <property type="entry name" value="EF_TS_2"/>
    <property type="match status" value="1"/>
</dbReference>
<keyword evidence="3 5" id="KW-0251">Elongation factor</keyword>
<organism evidence="9 10">
    <name type="scientific">Chlorobium ferrooxidans DSM 13031</name>
    <dbReference type="NCBI Taxonomy" id="377431"/>
    <lineage>
        <taxon>Bacteria</taxon>
        <taxon>Pseudomonadati</taxon>
        <taxon>Chlorobiota</taxon>
        <taxon>Chlorobiia</taxon>
        <taxon>Chlorobiales</taxon>
        <taxon>Chlorobiaceae</taxon>
        <taxon>Chlorobium/Pelodictyon group</taxon>
        <taxon>Chlorobium</taxon>
    </lineage>
</organism>
<dbReference type="CDD" id="cd14275">
    <property type="entry name" value="UBA_EF-Ts"/>
    <property type="match status" value="1"/>
</dbReference>
<keyword evidence="5" id="KW-0963">Cytoplasm</keyword>
<dbReference type="Gene3D" id="1.10.8.10">
    <property type="entry name" value="DNA helicase RuvA subunit, C-terminal domain"/>
    <property type="match status" value="1"/>
</dbReference>
<gene>
    <name evidence="5" type="primary">tsf</name>
    <name evidence="9" type="ORF">CferDRAFT_2041</name>
</gene>
<dbReference type="NCBIfam" id="TIGR00116">
    <property type="entry name" value="tsf"/>
    <property type="match status" value="1"/>
</dbReference>
<proteinExistence type="inferred from homology"/>
<evidence type="ECO:0000256" key="4">
    <source>
        <dbReference type="ARBA" id="ARBA00022917"/>
    </source>
</evidence>
<keyword evidence="4 5" id="KW-0648">Protein biosynthesis</keyword>
<reference evidence="9 10" key="1">
    <citation type="submission" date="2006-07" db="EMBL/GenBank/DDBJ databases">
        <title>Annotation of the draft genome assembly of Chlorobium ferroxidans DSM 13031.</title>
        <authorList>
            <consortium name="US DOE Joint Genome Institute (JGI-ORNL)"/>
            <person name="Larimer F."/>
            <person name="Land M."/>
            <person name="Hauser L."/>
        </authorList>
    </citation>
    <scope>NUCLEOTIDE SEQUENCE [LARGE SCALE GENOMIC DNA]</scope>
    <source>
        <strain evidence="9 10">DSM 13031</strain>
    </source>
</reference>
<dbReference type="Pfam" id="PF00889">
    <property type="entry name" value="EF_TS"/>
    <property type="match status" value="1"/>
</dbReference>
<dbReference type="RefSeq" id="WP_006365308.1">
    <property type="nucleotide sequence ID" value="NZ_AASE01000001.1"/>
</dbReference>
<dbReference type="PANTHER" id="PTHR11741:SF0">
    <property type="entry name" value="ELONGATION FACTOR TS, MITOCHONDRIAL"/>
    <property type="match status" value="1"/>
</dbReference>
<dbReference type="InterPro" id="IPR018101">
    <property type="entry name" value="Transl_elong_Ts_CS"/>
</dbReference>
<dbReference type="FunFam" id="1.10.8.10:FF:000001">
    <property type="entry name" value="Elongation factor Ts"/>
    <property type="match status" value="1"/>
</dbReference>
<protein>
    <recommendedName>
        <fullName evidence="2 5">Elongation factor Ts</fullName>
        <shortName evidence="5">EF-Ts</shortName>
    </recommendedName>
</protein>
<dbReference type="Gene3D" id="3.30.479.20">
    <property type="entry name" value="Elongation factor Ts, dimerisation domain"/>
    <property type="match status" value="2"/>
</dbReference>
<dbReference type="InterPro" id="IPR036402">
    <property type="entry name" value="EF-Ts_dimer_sf"/>
</dbReference>
<dbReference type="InterPro" id="IPR001816">
    <property type="entry name" value="Transl_elong_EFTs/EF1B"/>
</dbReference>
<comment type="subcellular location">
    <subcellularLocation>
        <location evidence="5 7">Cytoplasm</location>
    </subcellularLocation>
</comment>
<evidence type="ECO:0000256" key="1">
    <source>
        <dbReference type="ARBA" id="ARBA00005532"/>
    </source>
</evidence>
<accession>Q0YUJ7</accession>
<reference evidence="9 10" key="2">
    <citation type="submission" date="2006-07" db="EMBL/GenBank/DDBJ databases">
        <title>Sequencing of the draft genome and assembly of Chlorobium ferroxidans DSM 13031.</title>
        <authorList>
            <consortium name="US DOE Joint Genome Institute (JGI-PGF)"/>
            <person name="Copeland A."/>
            <person name="Lucas S."/>
            <person name="Lapidus A."/>
            <person name="Barry K."/>
            <person name="Glavina del Rio T."/>
            <person name="Dalin E."/>
            <person name="Tice H."/>
            <person name="Bruce D."/>
            <person name="Pitluck S."/>
            <person name="Richardson P."/>
        </authorList>
    </citation>
    <scope>NUCLEOTIDE SEQUENCE [LARGE SCALE GENOMIC DNA]</scope>
    <source>
        <strain evidence="9 10">DSM 13031</strain>
    </source>
</reference>
<evidence type="ECO:0000313" key="10">
    <source>
        <dbReference type="Proteomes" id="UP000004162"/>
    </source>
</evidence>
<dbReference type="InterPro" id="IPR014039">
    <property type="entry name" value="Transl_elong_EFTs/EF1B_dimer"/>
</dbReference>
<dbReference type="PROSITE" id="PS01126">
    <property type="entry name" value="EF_TS_1"/>
    <property type="match status" value="1"/>
</dbReference>
<comment type="function">
    <text evidence="5 6">Associates with the EF-Tu.GDP complex and induces the exchange of GDP to GTP. It remains bound to the aminoacyl-tRNA.EF-Tu.GTP complex up to the GTP hydrolysis stage on the ribosome.</text>
</comment>
<dbReference type="HAMAP" id="MF_00050">
    <property type="entry name" value="EF_Ts"/>
    <property type="match status" value="1"/>
</dbReference>
<name>Q0YUJ7_9CHLB</name>
<evidence type="ECO:0000256" key="2">
    <source>
        <dbReference type="ARBA" id="ARBA00016956"/>
    </source>
</evidence>
<dbReference type="AlphaFoldDB" id="Q0YUJ7"/>
<comment type="similarity">
    <text evidence="1 5 6">Belongs to the EF-Ts family.</text>
</comment>
<comment type="caution">
    <text evidence="9">The sequence shown here is derived from an EMBL/GenBank/DDBJ whole genome shotgun (WGS) entry which is preliminary data.</text>
</comment>
<evidence type="ECO:0000259" key="8">
    <source>
        <dbReference type="Pfam" id="PF00889"/>
    </source>
</evidence>
<evidence type="ECO:0000256" key="7">
    <source>
        <dbReference type="RuleBase" id="RU000643"/>
    </source>
</evidence>
<dbReference type="SUPFAM" id="SSF54713">
    <property type="entry name" value="Elongation factor Ts (EF-Ts), dimerisation domain"/>
    <property type="match status" value="2"/>
</dbReference>
<feature type="region of interest" description="Involved in Mg(2+) ion dislocation from EF-Tu" evidence="5">
    <location>
        <begin position="82"/>
        <end position="85"/>
    </location>
</feature>
<dbReference type="InterPro" id="IPR009060">
    <property type="entry name" value="UBA-like_sf"/>
</dbReference>
<dbReference type="GO" id="GO:0005737">
    <property type="term" value="C:cytoplasm"/>
    <property type="evidence" value="ECO:0007669"/>
    <property type="project" value="UniProtKB-SubCell"/>
</dbReference>
<sequence length="288" mass="31033">MSQISAKDVKSLRDITGAGMMDCKKALDETAGDIEKAIDYLRKKGAALAAKRADREANEGMVTVKIGDDRKSGVILELNCETDFVARGEVFTSFAAALADLALSSGAASPEALLALTLGEAYGGETVDGAIKTMTGKLGEKIALKRLVSCDGHDGLVEAYIHPGSRLGAIIHVATDKPELLGELAKDLAMQVAAAAPIVTDRSKVPADYIARESEIFRQQALGQGKKEEFVDKIVTGRLEKYYQEVVLTEQSFIKDNNTKVADVLSEFRKKHQAKVDVIEFVRCQIGE</sequence>
<evidence type="ECO:0000256" key="3">
    <source>
        <dbReference type="ARBA" id="ARBA00022768"/>
    </source>
</evidence>
<evidence type="ECO:0000256" key="5">
    <source>
        <dbReference type="HAMAP-Rule" id="MF_00050"/>
    </source>
</evidence>
<dbReference type="Proteomes" id="UP000004162">
    <property type="component" value="Unassembled WGS sequence"/>
</dbReference>